<protein>
    <recommendedName>
        <fullName evidence="4">DUF4412 domain-containing protein</fullName>
    </recommendedName>
</protein>
<evidence type="ECO:0000256" key="1">
    <source>
        <dbReference type="SAM" id="SignalP"/>
    </source>
</evidence>
<comment type="caution">
    <text evidence="2">The sequence shown here is derived from an EMBL/GenBank/DDBJ whole genome shotgun (WGS) entry which is preliminary data.</text>
</comment>
<feature type="signal peptide" evidence="1">
    <location>
        <begin position="1"/>
        <end position="27"/>
    </location>
</feature>
<dbReference type="AlphaFoldDB" id="A0A7W9AI45"/>
<dbReference type="EMBL" id="JACIJC010000003">
    <property type="protein sequence ID" value="MBB5685846.1"/>
    <property type="molecule type" value="Genomic_DNA"/>
</dbReference>
<gene>
    <name evidence="2" type="ORF">FHS49_001862</name>
</gene>
<dbReference type="Proteomes" id="UP000549617">
    <property type="component" value="Unassembled WGS sequence"/>
</dbReference>
<evidence type="ECO:0008006" key="4">
    <source>
        <dbReference type="Google" id="ProtNLM"/>
    </source>
</evidence>
<feature type="chain" id="PRO_5031406588" description="DUF4412 domain-containing protein" evidence="1">
    <location>
        <begin position="28"/>
        <end position="247"/>
    </location>
</feature>
<proteinExistence type="predicted"/>
<keyword evidence="3" id="KW-1185">Reference proteome</keyword>
<evidence type="ECO:0000313" key="3">
    <source>
        <dbReference type="Proteomes" id="UP000549617"/>
    </source>
</evidence>
<evidence type="ECO:0000313" key="2">
    <source>
        <dbReference type="EMBL" id="MBB5685846.1"/>
    </source>
</evidence>
<organism evidence="2 3">
    <name type="scientific">Sphingobium boeckii</name>
    <dbReference type="NCBI Taxonomy" id="1082345"/>
    <lineage>
        <taxon>Bacteria</taxon>
        <taxon>Pseudomonadati</taxon>
        <taxon>Pseudomonadota</taxon>
        <taxon>Alphaproteobacteria</taxon>
        <taxon>Sphingomonadales</taxon>
        <taxon>Sphingomonadaceae</taxon>
        <taxon>Sphingobium</taxon>
    </lineage>
</organism>
<name>A0A7W9AI45_9SPHN</name>
<keyword evidence="1" id="KW-0732">Signal</keyword>
<dbReference type="RefSeq" id="WP_184017687.1">
    <property type="nucleotide sequence ID" value="NZ_JACIJC010000003.1"/>
</dbReference>
<reference evidence="2 3" key="1">
    <citation type="submission" date="2020-08" db="EMBL/GenBank/DDBJ databases">
        <title>Genomic Encyclopedia of Type Strains, Phase IV (KMG-IV): sequencing the most valuable type-strain genomes for metagenomic binning, comparative biology and taxonomic classification.</title>
        <authorList>
            <person name="Goeker M."/>
        </authorList>
    </citation>
    <scope>NUCLEOTIDE SEQUENCE [LARGE SCALE GENOMIC DNA]</scope>
    <source>
        <strain evidence="2 3">DSM 25079</strain>
    </source>
</reference>
<accession>A0A7W9AI45</accession>
<sequence>MFSTETTALKAAIAAVALFGLGGTALAQSTVVRAGGPSARSYPAGKSLAANAKIALVAGDSLTILDAKGTRTLRGPGTYSANGGAAAPDKRTAFNALVSTQNRKQSRTGAVREVGTGKVIAQRPNLWLVDVQSSATMCLADPAKVQLWRPDMEKAQTVTIRNDTTGKAATVTWGVGRSEAPWPAALPVADGASYSLSRAGAAAPVKLKMATVDAAIAGDPATLAAALHAKGCTPQFDLLAARLGEGG</sequence>